<accession>A0A2U1CK74</accession>
<dbReference type="AlphaFoldDB" id="A0A2U1CK74"/>
<proteinExistence type="predicted"/>
<dbReference type="RefSeq" id="WP_133244298.1">
    <property type="nucleotide sequence ID" value="NZ_JACCEX010000004.1"/>
</dbReference>
<evidence type="ECO:0000256" key="1">
    <source>
        <dbReference type="SAM" id="MobiDB-lite"/>
    </source>
</evidence>
<protein>
    <recommendedName>
        <fullName evidence="5">Transmembrane protein</fullName>
    </recommendedName>
</protein>
<evidence type="ECO:0000256" key="2">
    <source>
        <dbReference type="SAM" id="Phobius"/>
    </source>
</evidence>
<keyword evidence="2" id="KW-1133">Transmembrane helix</keyword>
<keyword evidence="2" id="KW-0812">Transmembrane</keyword>
<keyword evidence="4" id="KW-1185">Reference proteome</keyword>
<reference evidence="3 4" key="1">
    <citation type="submission" date="2018-04" db="EMBL/GenBank/DDBJ databases">
        <title>Genomic Encyclopedia of Type Strains, Phase IV (KMG-IV): sequencing the most valuable type-strain genomes for metagenomic binning, comparative biology and taxonomic classification.</title>
        <authorList>
            <person name="Goeker M."/>
        </authorList>
    </citation>
    <scope>NUCLEOTIDE SEQUENCE [LARGE SCALE GENOMIC DNA]</scope>
    <source>
        <strain evidence="3 4">DSM 10065</strain>
    </source>
</reference>
<evidence type="ECO:0000313" key="4">
    <source>
        <dbReference type="Proteomes" id="UP000246145"/>
    </source>
</evidence>
<dbReference type="OrthoDB" id="8685566at2"/>
<gene>
    <name evidence="3" type="ORF">C7440_2968</name>
</gene>
<keyword evidence="2" id="KW-0472">Membrane</keyword>
<evidence type="ECO:0008006" key="5">
    <source>
        <dbReference type="Google" id="ProtNLM"/>
    </source>
</evidence>
<dbReference type="Proteomes" id="UP000246145">
    <property type="component" value="Unassembled WGS sequence"/>
</dbReference>
<feature type="transmembrane region" description="Helical" evidence="2">
    <location>
        <begin position="62"/>
        <end position="85"/>
    </location>
</feature>
<evidence type="ECO:0000313" key="3">
    <source>
        <dbReference type="EMBL" id="PVY61417.1"/>
    </source>
</evidence>
<comment type="caution">
    <text evidence="3">The sequence shown here is derived from an EMBL/GenBank/DDBJ whole genome shotgun (WGS) entry which is preliminary data.</text>
</comment>
<dbReference type="EMBL" id="QEKO01000004">
    <property type="protein sequence ID" value="PVY61417.1"/>
    <property type="molecule type" value="Genomic_DNA"/>
</dbReference>
<organism evidence="3 4">
    <name type="scientific">Pusillimonas noertemannii</name>
    <dbReference type="NCBI Taxonomy" id="305977"/>
    <lineage>
        <taxon>Bacteria</taxon>
        <taxon>Pseudomonadati</taxon>
        <taxon>Pseudomonadota</taxon>
        <taxon>Betaproteobacteria</taxon>
        <taxon>Burkholderiales</taxon>
        <taxon>Alcaligenaceae</taxon>
        <taxon>Pusillimonas</taxon>
    </lineage>
</organism>
<dbReference type="STRING" id="1231391.GCA_000308195_00855"/>
<feature type="transmembrane region" description="Helical" evidence="2">
    <location>
        <begin position="35"/>
        <end position="55"/>
    </location>
</feature>
<feature type="transmembrane region" description="Helical" evidence="2">
    <location>
        <begin position="105"/>
        <end position="130"/>
    </location>
</feature>
<name>A0A2U1CK74_9BURK</name>
<feature type="region of interest" description="Disordered" evidence="1">
    <location>
        <begin position="148"/>
        <end position="173"/>
    </location>
</feature>
<sequence length="173" mass="19068">MGTEYKAVHEMLNEGHRPRAVERTSSDVLTLGFKFLAWINGVGVLLVVLCALAILPIEVPAYLLRMPLVAFLCGLALAGLGLLWVYMVQASLGSRIRNGQRRPHWVPVLCVLASYCVSMVMFAAGCWLLLGMGSLANDDWSYDYDSFDGASRPQPQSAEPSQLWARPSDLRRG</sequence>